<organism evidence="2 3">
    <name type="scientific">Hypsibius exemplaris</name>
    <name type="common">Freshwater tardigrade</name>
    <dbReference type="NCBI Taxonomy" id="2072580"/>
    <lineage>
        <taxon>Eukaryota</taxon>
        <taxon>Metazoa</taxon>
        <taxon>Ecdysozoa</taxon>
        <taxon>Tardigrada</taxon>
        <taxon>Eutardigrada</taxon>
        <taxon>Parachela</taxon>
        <taxon>Hypsibioidea</taxon>
        <taxon>Hypsibiidae</taxon>
        <taxon>Hypsibius</taxon>
    </lineage>
</organism>
<feature type="region of interest" description="Disordered" evidence="1">
    <location>
        <begin position="187"/>
        <end position="220"/>
    </location>
</feature>
<evidence type="ECO:0000313" key="2">
    <source>
        <dbReference type="EMBL" id="OQV24460.1"/>
    </source>
</evidence>
<protein>
    <submittedName>
        <fullName evidence="2">Uncharacterized protein</fullName>
    </submittedName>
</protein>
<proteinExistence type="predicted"/>
<reference evidence="3" key="1">
    <citation type="submission" date="2017-01" db="EMBL/GenBank/DDBJ databases">
        <title>Comparative genomics of anhydrobiosis in the tardigrade Hypsibius dujardini.</title>
        <authorList>
            <person name="Yoshida Y."/>
            <person name="Koutsovoulos G."/>
            <person name="Laetsch D."/>
            <person name="Stevens L."/>
            <person name="Kumar S."/>
            <person name="Horikawa D."/>
            <person name="Ishino K."/>
            <person name="Komine S."/>
            <person name="Tomita M."/>
            <person name="Blaxter M."/>
            <person name="Arakawa K."/>
        </authorList>
    </citation>
    <scope>NUCLEOTIDE SEQUENCE [LARGE SCALE GENOMIC DNA]</scope>
    <source>
        <strain evidence="3">Z151</strain>
    </source>
</reference>
<dbReference type="Proteomes" id="UP000192578">
    <property type="component" value="Unassembled WGS sequence"/>
</dbReference>
<name>A0A1W0XAM7_HYPEX</name>
<evidence type="ECO:0000313" key="3">
    <source>
        <dbReference type="Proteomes" id="UP000192578"/>
    </source>
</evidence>
<feature type="compositionally biased region" description="Low complexity" evidence="1">
    <location>
        <begin position="191"/>
        <end position="220"/>
    </location>
</feature>
<sequence>MHSVPRNVHTFSTNPPITFHSKLMILLGILRRPQSVPRLRDTDQGVAPHCPSHAENQSPLSYIKGKLSCSGSAFSAPVTDLKVGTNQAVIVKSNGTVTTVQTLPSATATILNDAPIQSVAAVQLVPLTQTSAIAPTTVQVASQNLGPTGRSNDDQIAQGRANELSDALGLMSSVLAPRFMQPGQIGASLTPAASGPAPAAAAPAVQQQPIQQQMPFQQAPQQPMMNTAFQPQFAQQQPAFLPQQQMLPQQQAFVPQQNLQPMMMPIQQQQPAYGMMGQGLLGQGMPQLQMRSNPGPQAVAGNGFVGGPEQRAFQPQQQLGNVQGQLPTFNGAAANGQGFPQQQQQFVNNPNMG</sequence>
<dbReference type="EMBL" id="MTYJ01000006">
    <property type="protein sequence ID" value="OQV24460.1"/>
    <property type="molecule type" value="Genomic_DNA"/>
</dbReference>
<accession>A0A1W0XAM7</accession>
<gene>
    <name evidence="2" type="ORF">BV898_01524</name>
</gene>
<evidence type="ECO:0000256" key="1">
    <source>
        <dbReference type="SAM" id="MobiDB-lite"/>
    </source>
</evidence>
<feature type="region of interest" description="Disordered" evidence="1">
    <location>
        <begin position="330"/>
        <end position="353"/>
    </location>
</feature>
<keyword evidence="3" id="KW-1185">Reference proteome</keyword>
<dbReference type="AlphaFoldDB" id="A0A1W0XAM7"/>
<comment type="caution">
    <text evidence="2">The sequence shown here is derived from an EMBL/GenBank/DDBJ whole genome shotgun (WGS) entry which is preliminary data.</text>
</comment>